<organism evidence="1 2">
    <name type="scientific">Rhodnius prolixus</name>
    <name type="common">Triatomid bug</name>
    <dbReference type="NCBI Taxonomy" id="13249"/>
    <lineage>
        <taxon>Eukaryota</taxon>
        <taxon>Metazoa</taxon>
        <taxon>Ecdysozoa</taxon>
        <taxon>Arthropoda</taxon>
        <taxon>Hexapoda</taxon>
        <taxon>Insecta</taxon>
        <taxon>Pterygota</taxon>
        <taxon>Neoptera</taxon>
        <taxon>Paraneoptera</taxon>
        <taxon>Hemiptera</taxon>
        <taxon>Heteroptera</taxon>
        <taxon>Panheteroptera</taxon>
        <taxon>Cimicomorpha</taxon>
        <taxon>Reduviidae</taxon>
        <taxon>Triatominae</taxon>
        <taxon>Rhodnius</taxon>
    </lineage>
</organism>
<accession>T1HHB7</accession>
<keyword evidence="2" id="KW-1185">Reference proteome</keyword>
<dbReference type="AlphaFoldDB" id="T1HHB7"/>
<protein>
    <submittedName>
        <fullName evidence="1">Uncharacterized protein</fullName>
    </submittedName>
</protein>
<dbReference type="InParanoid" id="T1HHB7"/>
<proteinExistence type="predicted"/>
<dbReference type="Proteomes" id="UP000015103">
    <property type="component" value="Unassembled WGS sequence"/>
</dbReference>
<evidence type="ECO:0000313" key="1">
    <source>
        <dbReference type="EnsemblMetazoa" id="RPRC003440-PA"/>
    </source>
</evidence>
<evidence type="ECO:0000313" key="2">
    <source>
        <dbReference type="Proteomes" id="UP000015103"/>
    </source>
</evidence>
<name>T1HHB7_RHOPR</name>
<sequence>MEYPCCREVQLEKEVSSKDMPDTHQLEPENENKTTEDTDFRQNLKCKNETEYQEYGIWLCDNSLKSKDWFLPRKRYPRIHSFMSRFECGKKI</sequence>
<dbReference type="VEuPathDB" id="VectorBase:RPRC003440"/>
<dbReference type="EnsemblMetazoa" id="RPRC003440-RA">
    <property type="protein sequence ID" value="RPRC003440-PA"/>
    <property type="gene ID" value="RPRC003440"/>
</dbReference>
<reference evidence="1" key="1">
    <citation type="submission" date="2015-05" db="UniProtKB">
        <authorList>
            <consortium name="EnsemblMetazoa"/>
        </authorList>
    </citation>
    <scope>IDENTIFICATION</scope>
</reference>
<dbReference type="EMBL" id="ACPB03015091">
    <property type="status" value="NOT_ANNOTATED_CDS"/>
    <property type="molecule type" value="Genomic_DNA"/>
</dbReference>
<dbReference type="HOGENOM" id="CLU_2415999_0_0_1"/>